<feature type="region of interest" description="Disordered" evidence="1">
    <location>
        <begin position="106"/>
        <end position="248"/>
    </location>
</feature>
<feature type="region of interest" description="Disordered" evidence="1">
    <location>
        <begin position="388"/>
        <end position="416"/>
    </location>
</feature>
<dbReference type="InParanoid" id="A0A2N3NFM5"/>
<name>A0A2N3NFM5_9PEZI</name>
<dbReference type="Proteomes" id="UP000233524">
    <property type="component" value="Unassembled WGS sequence"/>
</dbReference>
<dbReference type="AlphaFoldDB" id="A0A2N3NFM5"/>
<feature type="domain" description="UDENN FLCN/SMCR8-type" evidence="2">
    <location>
        <begin position="242"/>
        <end position="482"/>
    </location>
</feature>
<dbReference type="InterPro" id="IPR037520">
    <property type="entry name" value="Folliculin/SMCR8_longin"/>
</dbReference>
<organism evidence="3 4">
    <name type="scientific">Lomentospora prolificans</name>
    <dbReference type="NCBI Taxonomy" id="41688"/>
    <lineage>
        <taxon>Eukaryota</taxon>
        <taxon>Fungi</taxon>
        <taxon>Dikarya</taxon>
        <taxon>Ascomycota</taxon>
        <taxon>Pezizomycotina</taxon>
        <taxon>Sordariomycetes</taxon>
        <taxon>Hypocreomycetidae</taxon>
        <taxon>Microascales</taxon>
        <taxon>Microascaceae</taxon>
        <taxon>Lomentospora</taxon>
    </lineage>
</organism>
<dbReference type="VEuPathDB" id="FungiDB:jhhlp_002994"/>
<proteinExistence type="predicted"/>
<dbReference type="GO" id="GO:0005829">
    <property type="term" value="C:cytosol"/>
    <property type="evidence" value="ECO:0007669"/>
    <property type="project" value="TreeGrafter"/>
</dbReference>
<evidence type="ECO:0000313" key="3">
    <source>
        <dbReference type="EMBL" id="PKS11233.1"/>
    </source>
</evidence>
<reference evidence="3 4" key="1">
    <citation type="journal article" date="2017" name="G3 (Bethesda)">
        <title>First Draft Genome Sequence of the Pathogenic Fungus Lomentospora prolificans (Formerly Scedosporium prolificans).</title>
        <authorList>
            <person name="Luo R."/>
            <person name="Zimin A."/>
            <person name="Workman R."/>
            <person name="Fan Y."/>
            <person name="Pertea G."/>
            <person name="Grossman N."/>
            <person name="Wear M.P."/>
            <person name="Jia B."/>
            <person name="Miller H."/>
            <person name="Casadevall A."/>
            <person name="Timp W."/>
            <person name="Zhang S.X."/>
            <person name="Salzberg S.L."/>
        </authorList>
    </citation>
    <scope>NUCLEOTIDE SEQUENCE [LARGE SCALE GENOMIC DNA]</scope>
    <source>
        <strain evidence="3 4">JHH-5317</strain>
    </source>
</reference>
<comment type="caution">
    <text evidence="3">The sequence shown here is derived from an EMBL/GenBank/DDBJ whole genome shotgun (WGS) entry which is preliminary data.</text>
</comment>
<feature type="compositionally biased region" description="Polar residues" evidence="1">
    <location>
        <begin position="195"/>
        <end position="208"/>
    </location>
</feature>
<evidence type="ECO:0000313" key="4">
    <source>
        <dbReference type="Proteomes" id="UP000233524"/>
    </source>
</evidence>
<feature type="compositionally biased region" description="Low complexity" evidence="1">
    <location>
        <begin position="231"/>
        <end position="245"/>
    </location>
</feature>
<keyword evidence="4" id="KW-1185">Reference proteome</keyword>
<dbReference type="PANTHER" id="PTHR31441:SF2">
    <property type="entry name" value="FOLLICULIN"/>
    <property type="match status" value="1"/>
</dbReference>
<dbReference type="Pfam" id="PF11704">
    <property type="entry name" value="Folliculin"/>
    <property type="match status" value="1"/>
</dbReference>
<dbReference type="OrthoDB" id="5599713at2759"/>
<feature type="compositionally biased region" description="Basic and acidic residues" evidence="1">
    <location>
        <begin position="135"/>
        <end position="150"/>
    </location>
</feature>
<dbReference type="InterPro" id="IPR021713">
    <property type="entry name" value="Folliculin"/>
</dbReference>
<evidence type="ECO:0000256" key="1">
    <source>
        <dbReference type="SAM" id="MobiDB-lite"/>
    </source>
</evidence>
<feature type="compositionally biased region" description="Acidic residues" evidence="1">
    <location>
        <begin position="210"/>
        <end position="222"/>
    </location>
</feature>
<dbReference type="PANTHER" id="PTHR31441">
    <property type="entry name" value="FOLLICULIN FAMILY MEMBER"/>
    <property type="match status" value="1"/>
</dbReference>
<sequence length="482" mass="50797">MTSILCLAHYCDLHGPTPLMVTEGLPVTCSTCFDREAPFPDERPGSATSQPITPASSHSVAAITDALRNINFAPHRSSSVPASEEDAQAHRASLLRTGSSNAAAMAAALSSGSAIETPPASPSQTEPRKLPPPHVRRDSSFRKTYDEYVTKRAGPCDNCAMTLPTDSNLKQKSDVRGPTLRTKTPYAWVFGGTSGQDSPPNSQPSSASDTDGDGEGEFDEEPPLERKSLRRTATSSTTSRSSAFSNGTPGSHTHYIEYISTKEPVLPASFSIIRASCLRTLSFETLPRNPSAPGGAPQVPAVITAHSPGNAASGGPIFFGDPLAGYTTAYIFRIPDVHARGHKRIYAFLALSTHKERVAMKTFGFIAAAFRDMASWIQQLAEAEAEAASGGPRVGTATSSIQSSSLQQQANSQEGGSAFDRAAGGAFMSGGSAFARRIGGGAGGIALKARGLPELVGMPDFFVQLHVKFVQILRELGVKMNA</sequence>
<accession>A0A2N3NFM5</accession>
<protein>
    <recommendedName>
        <fullName evidence="2">UDENN FLCN/SMCR8-type domain-containing protein</fullName>
    </recommendedName>
</protein>
<dbReference type="GO" id="GO:0005096">
    <property type="term" value="F:GTPase activator activity"/>
    <property type="evidence" value="ECO:0007669"/>
    <property type="project" value="InterPro"/>
</dbReference>
<evidence type="ECO:0000259" key="2">
    <source>
        <dbReference type="PROSITE" id="PS51834"/>
    </source>
</evidence>
<dbReference type="PROSITE" id="PS51834">
    <property type="entry name" value="DENN_FLCN_SMCR8"/>
    <property type="match status" value="1"/>
</dbReference>
<dbReference type="InterPro" id="IPR037521">
    <property type="entry name" value="FLCN/SMCR8_DENN"/>
</dbReference>
<dbReference type="GO" id="GO:1904263">
    <property type="term" value="P:positive regulation of TORC1 signaling"/>
    <property type="evidence" value="ECO:0007669"/>
    <property type="project" value="TreeGrafter"/>
</dbReference>
<dbReference type="STRING" id="41688.A0A2N3NFM5"/>
<feature type="compositionally biased region" description="Low complexity" evidence="1">
    <location>
        <begin position="399"/>
        <end position="413"/>
    </location>
</feature>
<gene>
    <name evidence="3" type="ORF">jhhlp_002994</name>
</gene>
<dbReference type="EMBL" id="NLAX01000008">
    <property type="protein sequence ID" value="PKS11233.1"/>
    <property type="molecule type" value="Genomic_DNA"/>
</dbReference>